<name>A0ACC6FQM9_9HELI</name>
<organism evidence="1 2">
    <name type="scientific">Helicobacter zhangjianzhongii</name>
    <dbReference type="NCBI Taxonomy" id="2974574"/>
    <lineage>
        <taxon>Bacteria</taxon>
        <taxon>Pseudomonadati</taxon>
        <taxon>Campylobacterota</taxon>
        <taxon>Epsilonproteobacteria</taxon>
        <taxon>Campylobacterales</taxon>
        <taxon>Helicobacteraceae</taxon>
        <taxon>Helicobacter</taxon>
    </lineage>
</organism>
<keyword evidence="2" id="KW-1185">Reference proteome</keyword>
<evidence type="ECO:0000313" key="2">
    <source>
        <dbReference type="Proteomes" id="UP001173802"/>
    </source>
</evidence>
<evidence type="ECO:0000313" key="1">
    <source>
        <dbReference type="EMBL" id="MDL0081218.1"/>
    </source>
</evidence>
<accession>A0ACC6FQM9</accession>
<comment type="caution">
    <text evidence="1">The sequence shown here is derived from an EMBL/GenBank/DDBJ whole genome shotgun (WGS) entry which is preliminary data.</text>
</comment>
<proteinExistence type="predicted"/>
<reference evidence="1 2" key="1">
    <citation type="journal article" date="2023" name="Microorganisms">
        <title>Isolation and Genomic Characteristics of Cat-Borne Campylobacter felis sp. nov. and Sheep-Borne Campylobacter ovis sp. nov.</title>
        <authorList>
            <person name="Wang H."/>
            <person name="Li Y."/>
            <person name="Gu Y."/>
            <person name="Zhou G."/>
            <person name="Chen X."/>
            <person name="Zhang X."/>
            <person name="Shao Z."/>
            <person name="Zhang J."/>
            <person name="Zhang M."/>
        </authorList>
    </citation>
    <scope>NUCLEOTIDE SEQUENCE [LARGE SCALE GENOMIC DNA]</scope>
    <source>
        <strain evidence="1 2">XJK30-2</strain>
    </source>
</reference>
<dbReference type="Proteomes" id="UP001173802">
    <property type="component" value="Unassembled WGS sequence"/>
</dbReference>
<gene>
    <name evidence="1" type="ORF">NYG90_00730</name>
</gene>
<protein>
    <submittedName>
        <fullName evidence="1">Ankyrin repeat domain-containing protein</fullName>
    </submittedName>
</protein>
<sequence length="74" mass="8290">MFDLLLESTSNVDNVEKDCNGFTPLLLATEIGEVECVKKLLAKGANKEHKNSDGYNAYAIAEHFHHIELMSLLR</sequence>
<dbReference type="EMBL" id="JANURN010000001">
    <property type="protein sequence ID" value="MDL0081218.1"/>
    <property type="molecule type" value="Genomic_DNA"/>
</dbReference>